<sequence>MSPDPDPEFERAMVERLLKVTQAVIDTVAVGHAAGLVSDVEGTLGRELAAHGVMDMSDEWIRAVATKIRAGEAVHLPTIDELT</sequence>
<dbReference type="RefSeq" id="WP_268110390.1">
    <property type="nucleotide sequence ID" value="NZ_JAPPUX010000001.1"/>
</dbReference>
<keyword evidence="2" id="KW-1185">Reference proteome</keyword>
<proteinExistence type="predicted"/>
<dbReference type="EMBL" id="JAPPUX010000001">
    <property type="protein sequence ID" value="MCY4725594.1"/>
    <property type="molecule type" value="Genomic_DNA"/>
</dbReference>
<accession>A0ABT4CC78</accession>
<evidence type="ECO:0000313" key="1">
    <source>
        <dbReference type="EMBL" id="MCY4725594.1"/>
    </source>
</evidence>
<name>A0ABT4CC78_9ACTN</name>
<evidence type="ECO:0000313" key="2">
    <source>
        <dbReference type="Proteomes" id="UP001074726"/>
    </source>
</evidence>
<gene>
    <name evidence="1" type="ORF">NYO98_04825</name>
</gene>
<reference evidence="1" key="1">
    <citation type="submission" date="2022-08" db="EMBL/GenBank/DDBJ databases">
        <title>Genome sequencing of Nocardioides sp. STR2.</title>
        <authorList>
            <person name="So Y."/>
        </authorList>
    </citation>
    <scope>NUCLEOTIDE SEQUENCE</scope>
    <source>
        <strain evidence="1">STR2</strain>
    </source>
</reference>
<protein>
    <submittedName>
        <fullName evidence="1">Uncharacterized protein</fullName>
    </submittedName>
</protein>
<comment type="caution">
    <text evidence="1">The sequence shown here is derived from an EMBL/GenBank/DDBJ whole genome shotgun (WGS) entry which is preliminary data.</text>
</comment>
<organism evidence="1 2">
    <name type="scientific">Nocardioides pini</name>
    <dbReference type="NCBI Taxonomy" id="2975053"/>
    <lineage>
        <taxon>Bacteria</taxon>
        <taxon>Bacillati</taxon>
        <taxon>Actinomycetota</taxon>
        <taxon>Actinomycetes</taxon>
        <taxon>Propionibacteriales</taxon>
        <taxon>Nocardioidaceae</taxon>
        <taxon>Nocardioides</taxon>
    </lineage>
</organism>
<dbReference type="Proteomes" id="UP001074726">
    <property type="component" value="Unassembled WGS sequence"/>
</dbReference>